<name>A0A0K8PIA6_STRAJ</name>
<sequence>MLLPTMRHPYLPTEGWKSPHPPRTPGLQTPDPRKPPPASHPHSPSGRFAARHAAAPTQDVRVHDEGTLPRATAGEPAATAPLADGKQPHPAEALTDNLGGVRGTIPDTARRRSRQARQRPQRP</sequence>
<evidence type="ECO:0000256" key="1">
    <source>
        <dbReference type="SAM" id="MobiDB-lite"/>
    </source>
</evidence>
<dbReference type="AlphaFoldDB" id="A0A0K8PIA6"/>
<evidence type="ECO:0000313" key="2">
    <source>
        <dbReference type="EMBL" id="GAP47616.1"/>
    </source>
</evidence>
<reference evidence="2" key="1">
    <citation type="journal article" date="2015" name="Genome Announc.">
        <title>Draft Genome Sequence of Thiostrepton-Producing Streptomyces azureus ATCC 14921.</title>
        <authorList>
            <person name="Sakihara K."/>
            <person name="Maeda J."/>
            <person name="Tashiro K."/>
            <person name="Fujino Y."/>
            <person name="Kuhara S."/>
            <person name="Ohshima T."/>
            <person name="Ogata S."/>
            <person name="Doi K."/>
        </authorList>
    </citation>
    <scope>NUCLEOTIDE SEQUENCE [LARGE SCALE GENOMIC DNA]</scope>
    <source>
        <strain evidence="2">ATCC14921</strain>
    </source>
</reference>
<accession>A0A0K8PIA6</accession>
<feature type="compositionally biased region" description="Basic residues" evidence="1">
    <location>
        <begin position="111"/>
        <end position="123"/>
    </location>
</feature>
<evidence type="ECO:0000313" key="3">
    <source>
        <dbReference type="Proteomes" id="UP000053859"/>
    </source>
</evidence>
<protein>
    <submittedName>
        <fullName evidence="2">Uncharacterized protein</fullName>
    </submittedName>
</protein>
<proteinExistence type="predicted"/>
<dbReference type="Proteomes" id="UP000053859">
    <property type="component" value="Unassembled WGS sequence"/>
</dbReference>
<keyword evidence="3" id="KW-1185">Reference proteome</keyword>
<feature type="region of interest" description="Disordered" evidence="1">
    <location>
        <begin position="1"/>
        <end position="123"/>
    </location>
</feature>
<dbReference type="PATRIC" id="fig|146537.3.peg.2485"/>
<organism evidence="2 3">
    <name type="scientific">Streptomyces azureus</name>
    <dbReference type="NCBI Taxonomy" id="146537"/>
    <lineage>
        <taxon>Bacteria</taxon>
        <taxon>Bacillati</taxon>
        <taxon>Actinomycetota</taxon>
        <taxon>Actinomycetes</taxon>
        <taxon>Kitasatosporales</taxon>
        <taxon>Streptomycetaceae</taxon>
        <taxon>Streptomyces</taxon>
    </lineage>
</organism>
<dbReference type="EMBL" id="DF968238">
    <property type="protein sequence ID" value="GAP47616.1"/>
    <property type="molecule type" value="Genomic_DNA"/>
</dbReference>
<gene>
    <name evidence="2" type="ORF">SAZU_2353</name>
</gene>